<dbReference type="PANTHER" id="PTHR22677:SF4">
    <property type="entry name" value="USHER SYNDROME TYPE-1G PROTEIN-LIKE PROTEIN"/>
    <property type="match status" value="1"/>
</dbReference>
<feature type="repeat" description="ANK" evidence="1">
    <location>
        <begin position="118"/>
        <end position="150"/>
    </location>
</feature>
<comment type="caution">
    <text evidence="3">The sequence shown here is derived from an EMBL/GenBank/DDBJ whole genome shotgun (WGS) entry which is preliminary data.</text>
</comment>
<evidence type="ECO:0000256" key="1">
    <source>
        <dbReference type="PROSITE-ProRule" id="PRU00023"/>
    </source>
</evidence>
<feature type="signal peptide" evidence="2">
    <location>
        <begin position="1"/>
        <end position="17"/>
    </location>
</feature>
<dbReference type="PANTHER" id="PTHR22677">
    <property type="entry name" value="ANKYRIN REPEAT DOMAIN-CONTAINING PROTEIN 60"/>
    <property type="match status" value="1"/>
</dbReference>
<evidence type="ECO:0000313" key="4">
    <source>
        <dbReference type="Proteomes" id="UP001597480"/>
    </source>
</evidence>
<dbReference type="InterPro" id="IPR036770">
    <property type="entry name" value="Ankyrin_rpt-contain_sf"/>
</dbReference>
<dbReference type="SMART" id="SM00248">
    <property type="entry name" value="ANK"/>
    <property type="match status" value="3"/>
</dbReference>
<dbReference type="Pfam" id="PF00023">
    <property type="entry name" value="Ank"/>
    <property type="match status" value="1"/>
</dbReference>
<keyword evidence="2" id="KW-0732">Signal</keyword>
<dbReference type="InterPro" id="IPR039323">
    <property type="entry name" value="ANKRD_45/46/60"/>
</dbReference>
<organism evidence="3 4">
    <name type="scientific">Flavobacterium suzhouense</name>
    <dbReference type="NCBI Taxonomy" id="1529638"/>
    <lineage>
        <taxon>Bacteria</taxon>
        <taxon>Pseudomonadati</taxon>
        <taxon>Bacteroidota</taxon>
        <taxon>Flavobacteriia</taxon>
        <taxon>Flavobacteriales</taxon>
        <taxon>Flavobacteriaceae</taxon>
        <taxon>Flavobacterium</taxon>
    </lineage>
</organism>
<gene>
    <name evidence="3" type="ORF">ACFSR3_09245</name>
</gene>
<evidence type="ECO:0000256" key="2">
    <source>
        <dbReference type="SAM" id="SignalP"/>
    </source>
</evidence>
<keyword evidence="1" id="KW-0040">ANK repeat</keyword>
<dbReference type="InterPro" id="IPR002110">
    <property type="entry name" value="Ankyrin_rpt"/>
</dbReference>
<dbReference type="Proteomes" id="UP001597480">
    <property type="component" value="Unassembled WGS sequence"/>
</dbReference>
<dbReference type="SUPFAM" id="SSF48403">
    <property type="entry name" value="Ankyrin repeat"/>
    <property type="match status" value="1"/>
</dbReference>
<proteinExistence type="predicted"/>
<reference evidence="4" key="1">
    <citation type="journal article" date="2019" name="Int. J. Syst. Evol. Microbiol.">
        <title>The Global Catalogue of Microorganisms (GCM) 10K type strain sequencing project: providing services to taxonomists for standard genome sequencing and annotation.</title>
        <authorList>
            <consortium name="The Broad Institute Genomics Platform"/>
            <consortium name="The Broad Institute Genome Sequencing Center for Infectious Disease"/>
            <person name="Wu L."/>
            <person name="Ma J."/>
        </authorList>
    </citation>
    <scope>NUCLEOTIDE SEQUENCE [LARGE SCALE GENOMIC DNA]</scope>
    <source>
        <strain evidence="4">KCTC 42107</strain>
    </source>
</reference>
<protein>
    <submittedName>
        <fullName evidence="3">Ankyrin repeat domain-containing protein</fullName>
    </submittedName>
</protein>
<dbReference type="EMBL" id="JBHUMD010000017">
    <property type="protein sequence ID" value="MFD2602239.1"/>
    <property type="molecule type" value="Genomic_DNA"/>
</dbReference>
<name>A0ABW5NTS1_9FLAO</name>
<accession>A0ABW5NTS1</accession>
<evidence type="ECO:0000313" key="3">
    <source>
        <dbReference type="EMBL" id="MFD2602239.1"/>
    </source>
</evidence>
<feature type="chain" id="PRO_5045222562" evidence="2">
    <location>
        <begin position="18"/>
        <end position="172"/>
    </location>
</feature>
<sequence length="172" mass="18669">MKKLAFLLLLVSALSSAQTKTKDVFDVARSGSVEEMKALVKIKKDTINAINQSGFSPLILACYRGNNAVAEYLAKNVRDINYNSPSGSALAASAVKGNTAIVKVLLDNKANPDVADGTGMTALLYASQFENKEMIQLLLKYKADKKLTNNDGKSAMDFAVFNKNQEIIEMLK</sequence>
<dbReference type="Pfam" id="PF12796">
    <property type="entry name" value="Ank_2"/>
    <property type="match status" value="1"/>
</dbReference>
<keyword evidence="4" id="KW-1185">Reference proteome</keyword>
<dbReference type="RefSeq" id="WP_379820717.1">
    <property type="nucleotide sequence ID" value="NZ_JBHUMD010000017.1"/>
</dbReference>
<dbReference type="PROSITE" id="PS50088">
    <property type="entry name" value="ANK_REPEAT"/>
    <property type="match status" value="1"/>
</dbReference>
<dbReference type="Gene3D" id="1.25.40.20">
    <property type="entry name" value="Ankyrin repeat-containing domain"/>
    <property type="match status" value="2"/>
</dbReference>